<dbReference type="AlphaFoldDB" id="A0AAQ4DEJ1"/>
<name>A0AAQ4DEJ1_AMBAM</name>
<gene>
    <name evidence="2" type="ORF">V5799_027852</name>
</gene>
<accession>A0AAQ4DEJ1</accession>
<evidence type="ECO:0008006" key="4">
    <source>
        <dbReference type="Google" id="ProtNLM"/>
    </source>
</evidence>
<comment type="caution">
    <text evidence="2">The sequence shown here is derived from an EMBL/GenBank/DDBJ whole genome shotgun (WGS) entry which is preliminary data.</text>
</comment>
<feature type="chain" id="PRO_5042973657" description="Secreted protein" evidence="1">
    <location>
        <begin position="20"/>
        <end position="91"/>
    </location>
</feature>
<evidence type="ECO:0000313" key="2">
    <source>
        <dbReference type="EMBL" id="KAK8760881.1"/>
    </source>
</evidence>
<feature type="signal peptide" evidence="1">
    <location>
        <begin position="1"/>
        <end position="19"/>
    </location>
</feature>
<evidence type="ECO:0000313" key="3">
    <source>
        <dbReference type="Proteomes" id="UP001321473"/>
    </source>
</evidence>
<keyword evidence="3" id="KW-1185">Reference proteome</keyword>
<protein>
    <recommendedName>
        <fullName evidence="4">Secreted protein</fullName>
    </recommendedName>
</protein>
<organism evidence="2 3">
    <name type="scientific">Amblyomma americanum</name>
    <name type="common">Lone star tick</name>
    <dbReference type="NCBI Taxonomy" id="6943"/>
    <lineage>
        <taxon>Eukaryota</taxon>
        <taxon>Metazoa</taxon>
        <taxon>Ecdysozoa</taxon>
        <taxon>Arthropoda</taxon>
        <taxon>Chelicerata</taxon>
        <taxon>Arachnida</taxon>
        <taxon>Acari</taxon>
        <taxon>Parasitiformes</taxon>
        <taxon>Ixodida</taxon>
        <taxon>Ixodoidea</taxon>
        <taxon>Ixodidae</taxon>
        <taxon>Amblyomminae</taxon>
        <taxon>Amblyomma</taxon>
    </lineage>
</organism>
<evidence type="ECO:0000256" key="1">
    <source>
        <dbReference type="SAM" id="SignalP"/>
    </source>
</evidence>
<dbReference type="EMBL" id="JARKHS020031777">
    <property type="protein sequence ID" value="KAK8760881.1"/>
    <property type="molecule type" value="Genomic_DNA"/>
</dbReference>
<dbReference type="Proteomes" id="UP001321473">
    <property type="component" value="Unassembled WGS sequence"/>
</dbReference>
<sequence>MLAISFGIYMLAATKGVTAFFFEDNPKHHRVQFANALTKASEMLWVRKQTTGSNLMSTARCQGIKKSRHIHGKQFRYDVYSTPPPTAKGVL</sequence>
<reference evidence="2 3" key="1">
    <citation type="journal article" date="2023" name="Arcadia Sci">
        <title>De novo assembly of a long-read Amblyomma americanum tick genome.</title>
        <authorList>
            <person name="Chou S."/>
            <person name="Poskanzer K.E."/>
            <person name="Rollins M."/>
            <person name="Thuy-Boun P.S."/>
        </authorList>
    </citation>
    <scope>NUCLEOTIDE SEQUENCE [LARGE SCALE GENOMIC DNA]</scope>
    <source>
        <strain evidence="2">F_SG_1</strain>
        <tissue evidence="2">Salivary glands</tissue>
    </source>
</reference>
<keyword evidence="1" id="KW-0732">Signal</keyword>
<proteinExistence type="predicted"/>